<dbReference type="Gene3D" id="1.20.58.1970">
    <property type="match status" value="1"/>
</dbReference>
<accession>A0A504Z0N8</accession>
<sequence>HTNVRFTGPGHLLGIVTLIQTECDTLVRRVIDRFRAQYRLSELFRLIQPSTVGGTKTSALGLLGSTSGSPSSSTTAVTAGTLGGGSPSEQIQLERVLALEPILSEIVLLNTRIDLYMRFMRRHVTSDLNGAALSSEELESRLKSVTTLFSQCQTVRQMQDLIGGYIHLKVIIFAKWYPKFLFGTSSTTDCIPIPFPPLWDPSRRCIQTRWMTVGKALRCADDVFFVLKNCLRRALTSGSVDGICAMLNHARMTLLDELIANVLTARVRAGFPSGWMQDAYSYMQSSVAAVSVNPMVAGVSGVSALTGSSSSASTSGLAAAGSSSAHVARQQYLITLNTIKTCQKNLDTLHAHLERSMTTLQDPNQEKTNLNKLSACLDELKQSVFEQLQRLLDKGFAQLTSAVVRAQAKTVLQPFTSQSYELTEDDLDIYGANDPWMENCIAELDQFLKPFRTILSQDNNDHLVCVLTTELVRHMEQLIQRKTYNRFGAIQLEKELRCLFAYLTSITYAALRDHFACLLQTCNLLNLDKVSEVAFYWNSATWRLTPNEVRRILSLRVEFATDEIRRLKL</sequence>
<dbReference type="EMBL" id="SUNJ01002046">
    <property type="protein sequence ID" value="TPP66296.1"/>
    <property type="molecule type" value="Genomic_DNA"/>
</dbReference>
<dbReference type="GO" id="GO:0017119">
    <property type="term" value="C:Golgi transport complex"/>
    <property type="evidence" value="ECO:0007669"/>
    <property type="project" value="TreeGrafter"/>
</dbReference>
<organism evidence="4 5">
    <name type="scientific">Fasciola gigantica</name>
    <name type="common">Giant liver fluke</name>
    <dbReference type="NCBI Taxonomy" id="46835"/>
    <lineage>
        <taxon>Eukaryota</taxon>
        <taxon>Metazoa</taxon>
        <taxon>Spiralia</taxon>
        <taxon>Lophotrochozoa</taxon>
        <taxon>Platyhelminthes</taxon>
        <taxon>Trematoda</taxon>
        <taxon>Digenea</taxon>
        <taxon>Plagiorchiida</taxon>
        <taxon>Echinostomata</taxon>
        <taxon>Echinostomatoidea</taxon>
        <taxon>Fasciolidae</taxon>
        <taxon>Fasciola</taxon>
    </lineage>
</organism>
<dbReference type="STRING" id="46835.A0A504Z0N8"/>
<dbReference type="GO" id="GO:0007030">
    <property type="term" value="P:Golgi organization"/>
    <property type="evidence" value="ECO:0007669"/>
    <property type="project" value="TreeGrafter"/>
</dbReference>
<name>A0A504Z0N8_FASGI</name>
<feature type="compositionally biased region" description="Low complexity" evidence="1">
    <location>
        <begin position="63"/>
        <end position="80"/>
    </location>
</feature>
<dbReference type="AlphaFoldDB" id="A0A504Z0N8"/>
<evidence type="ECO:0000259" key="3">
    <source>
        <dbReference type="Pfam" id="PF20662"/>
    </source>
</evidence>
<dbReference type="Pfam" id="PF08318">
    <property type="entry name" value="COG4_m"/>
    <property type="match status" value="1"/>
</dbReference>
<evidence type="ECO:0000256" key="1">
    <source>
        <dbReference type="SAM" id="MobiDB-lite"/>
    </source>
</evidence>
<dbReference type="InterPro" id="IPR048682">
    <property type="entry name" value="COG4"/>
</dbReference>
<reference evidence="4 5" key="1">
    <citation type="submission" date="2019-04" db="EMBL/GenBank/DDBJ databases">
        <title>Annotation for the trematode Fasciola gigantica.</title>
        <authorList>
            <person name="Choi Y.-J."/>
        </authorList>
    </citation>
    <scope>NUCLEOTIDE SEQUENCE [LARGE SCALE GENOMIC DNA]</scope>
    <source>
        <strain evidence="4">Uganda_cow_1</strain>
    </source>
</reference>
<dbReference type="InterPro" id="IPR013167">
    <property type="entry name" value="COG4_M"/>
</dbReference>
<keyword evidence="5" id="KW-1185">Reference proteome</keyword>
<dbReference type="GO" id="GO:0006890">
    <property type="term" value="P:retrograde vesicle-mediated transport, Golgi to endoplasmic reticulum"/>
    <property type="evidence" value="ECO:0007669"/>
    <property type="project" value="TreeGrafter"/>
</dbReference>
<protein>
    <submittedName>
        <fullName evidence="4">Putative Conserved oligomeric Golgi complex component 4</fullName>
    </submittedName>
</protein>
<dbReference type="InterPro" id="IPR048684">
    <property type="entry name" value="COG4_C"/>
</dbReference>
<feature type="domain" description="COG4 transport protein middle alpha-helical bundle" evidence="2">
    <location>
        <begin position="7"/>
        <end position="265"/>
    </location>
</feature>
<feature type="region of interest" description="Disordered" evidence="1">
    <location>
        <begin position="63"/>
        <end position="86"/>
    </location>
</feature>
<dbReference type="Gene3D" id="1.10.287.1060">
    <property type="entry name" value="ESAT-6-like"/>
    <property type="match status" value="1"/>
</dbReference>
<evidence type="ECO:0000313" key="5">
    <source>
        <dbReference type="Proteomes" id="UP000316759"/>
    </source>
</evidence>
<evidence type="ECO:0000259" key="2">
    <source>
        <dbReference type="Pfam" id="PF08318"/>
    </source>
</evidence>
<dbReference type="Proteomes" id="UP000316759">
    <property type="component" value="Unassembled WGS sequence"/>
</dbReference>
<gene>
    <name evidence="4" type="ORF">FGIG_01876</name>
</gene>
<feature type="domain" description="Conserved oligomeric Golgi complex subunit 4 C-terminal" evidence="3">
    <location>
        <begin position="332"/>
        <end position="551"/>
    </location>
</feature>
<dbReference type="PANTHER" id="PTHR24016">
    <property type="entry name" value="CONSERVED OLIGOMERIC GOLGI COMPLEX SUBUNIT 4"/>
    <property type="match status" value="1"/>
</dbReference>
<dbReference type="Pfam" id="PF20662">
    <property type="entry name" value="COG4_C"/>
    <property type="match status" value="1"/>
</dbReference>
<dbReference type="PANTHER" id="PTHR24016:SF0">
    <property type="entry name" value="CONSERVED OLIGOMERIC GOLGI COMPLEX SUBUNIT 4"/>
    <property type="match status" value="1"/>
</dbReference>
<evidence type="ECO:0000313" key="4">
    <source>
        <dbReference type="EMBL" id="TPP66296.1"/>
    </source>
</evidence>
<comment type="caution">
    <text evidence="4">The sequence shown here is derived from an EMBL/GenBank/DDBJ whole genome shotgun (WGS) entry which is preliminary data.</text>
</comment>
<dbReference type="OrthoDB" id="47059at2759"/>
<feature type="non-terminal residue" evidence="4">
    <location>
        <position position="1"/>
    </location>
</feature>
<proteinExistence type="predicted"/>